<organism evidence="1 2">
    <name type="scientific">Spiroplasma tabanidicola</name>
    <dbReference type="NCBI Taxonomy" id="324079"/>
    <lineage>
        <taxon>Bacteria</taxon>
        <taxon>Bacillati</taxon>
        <taxon>Mycoplasmatota</taxon>
        <taxon>Mollicutes</taxon>
        <taxon>Entomoplasmatales</taxon>
        <taxon>Spiroplasmataceae</taxon>
        <taxon>Spiroplasma</taxon>
    </lineage>
</organism>
<evidence type="ECO:0000313" key="1">
    <source>
        <dbReference type="EMBL" id="QGS51479.1"/>
    </source>
</evidence>
<dbReference type="KEGG" id="stab:STABA_v1c01120"/>
<dbReference type="Proteomes" id="UP000424468">
    <property type="component" value="Chromosome"/>
</dbReference>
<sequence length="90" mass="10781">MKLLISIHNEHIENIKKGHKKFEFRKVIGRQFNENEIYFYATYPTSKVVGVAKIKKVHIDKPSVIWDIAKNFSGVDKEFYYSYYHNKKLQ</sequence>
<gene>
    <name evidence="1" type="ORF">STABA_v1c01120</name>
</gene>
<dbReference type="InterPro" id="IPR015947">
    <property type="entry name" value="PUA-like_sf"/>
</dbReference>
<proteinExistence type="predicted"/>
<dbReference type="EMBL" id="CP046276">
    <property type="protein sequence ID" value="QGS51479.1"/>
    <property type="molecule type" value="Genomic_DNA"/>
</dbReference>
<protein>
    <recommendedName>
        <fullName evidence="3">ASCH domain-containing protein</fullName>
    </recommendedName>
</protein>
<dbReference type="AlphaFoldDB" id="A0A6I6C7S3"/>
<evidence type="ECO:0000313" key="2">
    <source>
        <dbReference type="Proteomes" id="UP000424468"/>
    </source>
</evidence>
<reference evidence="1 2" key="1">
    <citation type="submission" date="2019-11" db="EMBL/GenBank/DDBJ databases">
        <title>Complete genome sequence of Spiroplasma tabanidicola TAUS-1 (DSM 22603).</title>
        <authorList>
            <person name="Huang C.-T."/>
            <person name="Lin Y.-C."/>
            <person name="Kuo C.-H."/>
        </authorList>
    </citation>
    <scope>NUCLEOTIDE SEQUENCE [LARGE SCALE GENOMIC DNA]</scope>
    <source>
        <strain evidence="1 2">TAUS-1</strain>
    </source>
</reference>
<evidence type="ECO:0008006" key="3">
    <source>
        <dbReference type="Google" id="ProtNLM"/>
    </source>
</evidence>
<dbReference type="RefSeq" id="WP_211360460.1">
    <property type="nucleotide sequence ID" value="NZ_CP046276.1"/>
</dbReference>
<dbReference type="SUPFAM" id="SSF88697">
    <property type="entry name" value="PUA domain-like"/>
    <property type="match status" value="1"/>
</dbReference>
<dbReference type="Gene3D" id="2.30.130.30">
    <property type="entry name" value="Hypothetical protein"/>
    <property type="match status" value="1"/>
</dbReference>
<accession>A0A6I6C7S3</accession>
<name>A0A6I6C7S3_9MOLU</name>
<keyword evidence="2" id="KW-1185">Reference proteome</keyword>